<reference evidence="6" key="1">
    <citation type="submission" date="2020-10" db="EMBL/GenBank/DDBJ databases">
        <authorList>
            <person name="Gilroy R."/>
        </authorList>
    </citation>
    <scope>NUCLEOTIDE SEQUENCE</scope>
    <source>
        <strain evidence="6">ChiHecec3B27-6122</strain>
    </source>
</reference>
<evidence type="ECO:0000256" key="3">
    <source>
        <dbReference type="ARBA" id="ARBA00023125"/>
    </source>
</evidence>
<evidence type="ECO:0000256" key="1">
    <source>
        <dbReference type="ARBA" id="ARBA00022490"/>
    </source>
</evidence>
<dbReference type="Pfam" id="PF04397">
    <property type="entry name" value="LytTR"/>
    <property type="match status" value="1"/>
</dbReference>
<keyword evidence="4" id="KW-0804">Transcription</keyword>
<evidence type="ECO:0000313" key="6">
    <source>
        <dbReference type="EMBL" id="HIS98326.1"/>
    </source>
</evidence>
<protein>
    <submittedName>
        <fullName evidence="6">LytTR family transcriptional regulator</fullName>
    </submittedName>
</protein>
<evidence type="ECO:0000256" key="4">
    <source>
        <dbReference type="ARBA" id="ARBA00023163"/>
    </source>
</evidence>
<name>A0A9D1G707_9FIRM</name>
<dbReference type="SMART" id="SM00850">
    <property type="entry name" value="LytTR"/>
    <property type="match status" value="1"/>
</dbReference>
<keyword evidence="2" id="KW-0805">Transcription regulation</keyword>
<keyword evidence="1" id="KW-0963">Cytoplasm</keyword>
<dbReference type="Proteomes" id="UP000886876">
    <property type="component" value="Unassembled WGS sequence"/>
</dbReference>
<dbReference type="InterPro" id="IPR007492">
    <property type="entry name" value="LytTR_DNA-bd_dom"/>
</dbReference>
<dbReference type="EMBL" id="DVJS01000254">
    <property type="protein sequence ID" value="HIS98326.1"/>
    <property type="molecule type" value="Genomic_DNA"/>
</dbReference>
<evidence type="ECO:0000259" key="5">
    <source>
        <dbReference type="PROSITE" id="PS50930"/>
    </source>
</evidence>
<accession>A0A9D1G707</accession>
<comment type="caution">
    <text evidence="6">The sequence shown here is derived from an EMBL/GenBank/DDBJ whole genome shotgun (WGS) entry which is preliminary data.</text>
</comment>
<dbReference type="GO" id="GO:0003677">
    <property type="term" value="F:DNA binding"/>
    <property type="evidence" value="ECO:0007669"/>
    <property type="project" value="UniProtKB-KW"/>
</dbReference>
<sequence>MKVELKLDPECRETSVLVRTDRMTEDTERLLRKLRAWSEPMLLGFRGEAVSPLDEASISRIYAQQGRVCAATDEGEFQLRQRLYELEERLEGADFVRISNSELINLKRVRSFDLSLAGTIRVSLMDGSTAWASRRYVAKLRKTLGL</sequence>
<evidence type="ECO:0000256" key="2">
    <source>
        <dbReference type="ARBA" id="ARBA00023015"/>
    </source>
</evidence>
<proteinExistence type="predicted"/>
<dbReference type="GO" id="GO:0000156">
    <property type="term" value="F:phosphorelay response regulator activity"/>
    <property type="evidence" value="ECO:0007669"/>
    <property type="project" value="InterPro"/>
</dbReference>
<dbReference type="PANTHER" id="PTHR37299">
    <property type="entry name" value="TRANSCRIPTIONAL REGULATOR-RELATED"/>
    <property type="match status" value="1"/>
</dbReference>
<dbReference type="PANTHER" id="PTHR37299:SF2">
    <property type="entry name" value="HTH LYTTR-TYPE DOMAIN-CONTAINING PROTEIN"/>
    <property type="match status" value="1"/>
</dbReference>
<feature type="domain" description="HTH LytTR-type" evidence="5">
    <location>
        <begin position="42"/>
        <end position="146"/>
    </location>
</feature>
<gene>
    <name evidence="6" type="ORF">IAD42_10140</name>
</gene>
<keyword evidence="3" id="KW-0238">DNA-binding</keyword>
<dbReference type="AlphaFoldDB" id="A0A9D1G707"/>
<organism evidence="6 7">
    <name type="scientific">Candidatus Scatomorpha pullistercoris</name>
    <dbReference type="NCBI Taxonomy" id="2840929"/>
    <lineage>
        <taxon>Bacteria</taxon>
        <taxon>Bacillati</taxon>
        <taxon>Bacillota</taxon>
        <taxon>Clostridia</taxon>
        <taxon>Eubacteriales</taxon>
        <taxon>Candidatus Scatomorpha</taxon>
    </lineage>
</organism>
<dbReference type="Gene3D" id="2.40.50.1020">
    <property type="entry name" value="LytTr DNA-binding domain"/>
    <property type="match status" value="1"/>
</dbReference>
<evidence type="ECO:0000313" key="7">
    <source>
        <dbReference type="Proteomes" id="UP000886876"/>
    </source>
</evidence>
<reference evidence="6" key="2">
    <citation type="journal article" date="2021" name="PeerJ">
        <title>Extensive microbial diversity within the chicken gut microbiome revealed by metagenomics and culture.</title>
        <authorList>
            <person name="Gilroy R."/>
            <person name="Ravi A."/>
            <person name="Getino M."/>
            <person name="Pursley I."/>
            <person name="Horton D.L."/>
            <person name="Alikhan N.F."/>
            <person name="Baker D."/>
            <person name="Gharbi K."/>
            <person name="Hall N."/>
            <person name="Watson M."/>
            <person name="Adriaenssens E.M."/>
            <person name="Foster-Nyarko E."/>
            <person name="Jarju S."/>
            <person name="Secka A."/>
            <person name="Antonio M."/>
            <person name="Oren A."/>
            <person name="Chaudhuri R.R."/>
            <person name="La Ragione R."/>
            <person name="Hildebrand F."/>
            <person name="Pallen M.J."/>
        </authorList>
    </citation>
    <scope>NUCLEOTIDE SEQUENCE</scope>
    <source>
        <strain evidence="6">ChiHecec3B27-6122</strain>
    </source>
</reference>
<dbReference type="InterPro" id="IPR046947">
    <property type="entry name" value="LytR-like"/>
</dbReference>
<dbReference type="PROSITE" id="PS50930">
    <property type="entry name" value="HTH_LYTTR"/>
    <property type="match status" value="1"/>
</dbReference>